<evidence type="ECO:0000256" key="2">
    <source>
        <dbReference type="SAM" id="MobiDB-lite"/>
    </source>
</evidence>
<evidence type="ECO:0000256" key="1">
    <source>
        <dbReference type="ARBA" id="ARBA00022729"/>
    </source>
</evidence>
<protein>
    <recommendedName>
        <fullName evidence="4">M23ase beta-sheet core domain-containing protein</fullName>
    </recommendedName>
</protein>
<feature type="compositionally biased region" description="Acidic residues" evidence="2">
    <location>
        <begin position="190"/>
        <end position="213"/>
    </location>
</feature>
<accession>A0A329QWW8</accession>
<keyword evidence="6" id="KW-1185">Reference proteome</keyword>
<dbReference type="InterPro" id="IPR016047">
    <property type="entry name" value="M23ase_b-sheet_dom"/>
</dbReference>
<keyword evidence="1 3" id="KW-0732">Signal</keyword>
<feature type="compositionally biased region" description="Basic and acidic residues" evidence="2">
    <location>
        <begin position="214"/>
        <end position="223"/>
    </location>
</feature>
<feature type="signal peptide" evidence="3">
    <location>
        <begin position="1"/>
        <end position="41"/>
    </location>
</feature>
<dbReference type="Proteomes" id="UP000250462">
    <property type="component" value="Unassembled WGS sequence"/>
</dbReference>
<organism evidence="5 6">
    <name type="scientific">Phytoactinopolyspora halophila</name>
    <dbReference type="NCBI Taxonomy" id="1981511"/>
    <lineage>
        <taxon>Bacteria</taxon>
        <taxon>Bacillati</taxon>
        <taxon>Actinomycetota</taxon>
        <taxon>Actinomycetes</taxon>
        <taxon>Jiangellales</taxon>
        <taxon>Jiangellaceae</taxon>
        <taxon>Phytoactinopolyspora</taxon>
    </lineage>
</organism>
<dbReference type="RefSeq" id="WP_112257676.1">
    <property type="nucleotide sequence ID" value="NZ_QMIG01000004.1"/>
</dbReference>
<comment type="caution">
    <text evidence="5">The sequence shown here is derived from an EMBL/GenBank/DDBJ whole genome shotgun (WGS) entry which is preliminary data.</text>
</comment>
<reference evidence="5 6" key="1">
    <citation type="submission" date="2018-06" db="EMBL/GenBank/DDBJ databases">
        <title>Phytoactinopolyspora halophila sp. nov., a novel halophilic actinomycete isolated from a saline soil in China.</title>
        <authorList>
            <person name="Tang S.-K."/>
        </authorList>
    </citation>
    <scope>NUCLEOTIDE SEQUENCE [LARGE SCALE GENOMIC DNA]</scope>
    <source>
        <strain evidence="5 6">YIM 96934</strain>
    </source>
</reference>
<evidence type="ECO:0000256" key="3">
    <source>
        <dbReference type="SAM" id="SignalP"/>
    </source>
</evidence>
<feature type="domain" description="M23ase beta-sheet core" evidence="4">
    <location>
        <begin position="248"/>
        <end position="346"/>
    </location>
</feature>
<evidence type="ECO:0000259" key="4">
    <source>
        <dbReference type="Pfam" id="PF01551"/>
    </source>
</evidence>
<dbReference type="AlphaFoldDB" id="A0A329QWW8"/>
<feature type="chain" id="PRO_5016242889" description="M23ase beta-sheet core domain-containing protein" evidence="3">
    <location>
        <begin position="42"/>
        <end position="354"/>
    </location>
</feature>
<name>A0A329QWW8_9ACTN</name>
<dbReference type="Pfam" id="PF01551">
    <property type="entry name" value="Peptidase_M23"/>
    <property type="match status" value="2"/>
</dbReference>
<evidence type="ECO:0000313" key="6">
    <source>
        <dbReference type="Proteomes" id="UP000250462"/>
    </source>
</evidence>
<dbReference type="OrthoDB" id="1099523at2"/>
<proteinExistence type="predicted"/>
<sequence>MNRARISHAVAGLLRRSVSAVRNVATLLLIALPLASTAAAAAPDEGWVYPVGPPAGPVDVVRGFEPPEQAWLAGNRGVELRAPVGSEVRAANAGEVTYAGPLAGRGVVVVQHDELRTTYEPVDATVSAGALVSAGEPIGTVAAHGNHCAPESCVHWGAIEANTYIDPLTLVDTLAVRLLPLGNRALTEEPPPDEPGEPDKPDDFEDGSPDPPDDTDRTAERLHWPVTNPYVTSPYGMRIHPVTGERRLHDGTDFRARCGTPIRAAAPGRVRATGHYGPYGLQVTIHHGSLSGVSITTSYSHLSHVGVHEGQRVASQEVIGRAGTTGRSTGCHLHFMTYIDGSLKNPMPWLPSGQ</sequence>
<dbReference type="Gene3D" id="2.70.70.10">
    <property type="entry name" value="Glucose Permease (Domain IIA)"/>
    <property type="match status" value="2"/>
</dbReference>
<dbReference type="GO" id="GO:0004222">
    <property type="term" value="F:metalloendopeptidase activity"/>
    <property type="evidence" value="ECO:0007669"/>
    <property type="project" value="TreeGrafter"/>
</dbReference>
<dbReference type="InterPro" id="IPR050570">
    <property type="entry name" value="Cell_wall_metabolism_enzyme"/>
</dbReference>
<dbReference type="PANTHER" id="PTHR21666:SF289">
    <property type="entry name" value="L-ALA--D-GLU ENDOPEPTIDASE"/>
    <property type="match status" value="1"/>
</dbReference>
<dbReference type="EMBL" id="QMIG01000004">
    <property type="protein sequence ID" value="RAW16466.1"/>
    <property type="molecule type" value="Genomic_DNA"/>
</dbReference>
<evidence type="ECO:0000313" key="5">
    <source>
        <dbReference type="EMBL" id="RAW16466.1"/>
    </source>
</evidence>
<feature type="region of interest" description="Disordered" evidence="2">
    <location>
        <begin position="183"/>
        <end position="223"/>
    </location>
</feature>
<gene>
    <name evidence="5" type="ORF">DPM12_07565</name>
</gene>
<feature type="domain" description="M23ase beta-sheet core" evidence="4">
    <location>
        <begin position="75"/>
        <end position="167"/>
    </location>
</feature>
<dbReference type="InterPro" id="IPR011055">
    <property type="entry name" value="Dup_hybrid_motif"/>
</dbReference>
<dbReference type="CDD" id="cd12797">
    <property type="entry name" value="M23_peptidase"/>
    <property type="match status" value="2"/>
</dbReference>
<dbReference type="SUPFAM" id="SSF51261">
    <property type="entry name" value="Duplicated hybrid motif"/>
    <property type="match status" value="2"/>
</dbReference>
<dbReference type="PANTHER" id="PTHR21666">
    <property type="entry name" value="PEPTIDASE-RELATED"/>
    <property type="match status" value="1"/>
</dbReference>